<gene>
    <name evidence="2" type="ORF">KM031_08550</name>
</gene>
<dbReference type="KEGG" id="gfu:KM031_08550"/>
<feature type="domain" description="RES" evidence="1">
    <location>
        <begin position="18"/>
        <end position="133"/>
    </location>
</feature>
<evidence type="ECO:0000313" key="2">
    <source>
        <dbReference type="EMBL" id="QWK88944.1"/>
    </source>
</evidence>
<evidence type="ECO:0000313" key="3">
    <source>
        <dbReference type="Proteomes" id="UP000679352"/>
    </source>
</evidence>
<dbReference type="SMART" id="SM00953">
    <property type="entry name" value="RES"/>
    <property type="match status" value="1"/>
</dbReference>
<reference evidence="2" key="1">
    <citation type="submission" date="2021-06" db="EMBL/GenBank/DDBJ databases">
        <title>Direct submission.</title>
        <authorList>
            <person name="Lee C.-S."/>
            <person name="Jin L."/>
        </authorList>
    </citation>
    <scope>NUCLEOTIDE SEQUENCE</scope>
    <source>
        <strain evidence="2">Con5</strain>
    </source>
</reference>
<proteinExistence type="predicted"/>
<dbReference type="Proteomes" id="UP000679352">
    <property type="component" value="Chromosome"/>
</dbReference>
<keyword evidence="3" id="KW-1185">Reference proteome</keyword>
<name>A0A975P330_9RHOB</name>
<dbReference type="InterPro" id="IPR014914">
    <property type="entry name" value="RES_dom"/>
</dbReference>
<protein>
    <submittedName>
        <fullName evidence="2">RES family NAD+ phosphorylase</fullName>
    </submittedName>
</protein>
<dbReference type="Pfam" id="PF08808">
    <property type="entry name" value="RES"/>
    <property type="match status" value="1"/>
</dbReference>
<organism evidence="2 3">
    <name type="scientific">Gemmobacter fulvus</name>
    <dbReference type="NCBI Taxonomy" id="2840474"/>
    <lineage>
        <taxon>Bacteria</taxon>
        <taxon>Pseudomonadati</taxon>
        <taxon>Pseudomonadota</taxon>
        <taxon>Alphaproteobacteria</taxon>
        <taxon>Rhodobacterales</taxon>
        <taxon>Paracoccaceae</taxon>
        <taxon>Gemmobacter</taxon>
    </lineage>
</organism>
<dbReference type="RefSeq" id="WP_215506277.1">
    <property type="nucleotide sequence ID" value="NZ_CP076361.1"/>
</dbReference>
<dbReference type="AlphaFoldDB" id="A0A975P330"/>
<sequence length="145" mass="15516">MSDAAQVWRLTSPAHAPGLDGEGARLWGGRWNSPGQPMVYCASSLALAVLEVFVHLPPAMRRPDALPPLVAVALEVPGQFDTVAKGDPRSLGDAFLAARAQLALWVPSAVVSLERNLLLNPLHPAMSHVRVITQTPFVLDPRMAS</sequence>
<evidence type="ECO:0000259" key="1">
    <source>
        <dbReference type="SMART" id="SM00953"/>
    </source>
</evidence>
<dbReference type="EMBL" id="CP076361">
    <property type="protein sequence ID" value="QWK88944.1"/>
    <property type="molecule type" value="Genomic_DNA"/>
</dbReference>
<accession>A0A975P330</accession>